<feature type="compositionally biased region" description="Basic and acidic residues" evidence="1">
    <location>
        <begin position="115"/>
        <end position="134"/>
    </location>
</feature>
<evidence type="ECO:0000313" key="3">
    <source>
        <dbReference type="Proteomes" id="UP001163046"/>
    </source>
</evidence>
<feature type="region of interest" description="Disordered" evidence="1">
    <location>
        <begin position="111"/>
        <end position="134"/>
    </location>
</feature>
<evidence type="ECO:0000256" key="1">
    <source>
        <dbReference type="SAM" id="MobiDB-lite"/>
    </source>
</evidence>
<evidence type="ECO:0000313" key="2">
    <source>
        <dbReference type="EMBL" id="KAJ7337152.1"/>
    </source>
</evidence>
<name>A0A9W9YG11_9CNID</name>
<protein>
    <submittedName>
        <fullName evidence="2">Uncharacterized protein</fullName>
    </submittedName>
</protein>
<organism evidence="2 3">
    <name type="scientific">Desmophyllum pertusum</name>
    <dbReference type="NCBI Taxonomy" id="174260"/>
    <lineage>
        <taxon>Eukaryota</taxon>
        <taxon>Metazoa</taxon>
        <taxon>Cnidaria</taxon>
        <taxon>Anthozoa</taxon>
        <taxon>Hexacorallia</taxon>
        <taxon>Scleractinia</taxon>
        <taxon>Caryophylliina</taxon>
        <taxon>Caryophylliidae</taxon>
        <taxon>Desmophyllum</taxon>
    </lineage>
</organism>
<gene>
    <name evidence="2" type="ORF">OS493_010006</name>
</gene>
<proteinExistence type="predicted"/>
<dbReference type="AlphaFoldDB" id="A0A9W9YG11"/>
<comment type="caution">
    <text evidence="2">The sequence shown here is derived from an EMBL/GenBank/DDBJ whole genome shotgun (WGS) entry which is preliminary data.</text>
</comment>
<keyword evidence="3" id="KW-1185">Reference proteome</keyword>
<reference evidence="2" key="1">
    <citation type="submission" date="2023-01" db="EMBL/GenBank/DDBJ databases">
        <title>Genome assembly of the deep-sea coral Lophelia pertusa.</title>
        <authorList>
            <person name="Herrera S."/>
            <person name="Cordes E."/>
        </authorList>
    </citation>
    <scope>NUCLEOTIDE SEQUENCE</scope>
    <source>
        <strain evidence="2">USNM1676648</strain>
        <tissue evidence="2">Polyp</tissue>
    </source>
</reference>
<sequence>MEQRENTEDGNAMINALVKSHNTIEPGSVDINECLDAASEGGKVGLVLRQRKSTISAASSVWKLCSFLEAKAATKRKISAIINGIGDCFRLHTVPLRLLSSQVGGLVADSSGFGGKEKQRTTKTERYSNEKPEQQGRKTIEINMFVCIGEYLTPTVIVPIRKRTEVAWR</sequence>
<dbReference type="Proteomes" id="UP001163046">
    <property type="component" value="Unassembled WGS sequence"/>
</dbReference>
<dbReference type="EMBL" id="MU827781">
    <property type="protein sequence ID" value="KAJ7337152.1"/>
    <property type="molecule type" value="Genomic_DNA"/>
</dbReference>
<accession>A0A9W9YG11</accession>